<accession>A0A2P8HD57</accession>
<dbReference type="GO" id="GO:0005737">
    <property type="term" value="C:cytoplasm"/>
    <property type="evidence" value="ECO:0007669"/>
    <property type="project" value="TreeGrafter"/>
</dbReference>
<protein>
    <submittedName>
        <fullName evidence="1">Ornithine cyclodeaminase</fullName>
    </submittedName>
</protein>
<proteinExistence type="predicted"/>
<dbReference type="Pfam" id="PF02423">
    <property type="entry name" value="OCD_Mu_crystall"/>
    <property type="match status" value="1"/>
</dbReference>
<dbReference type="EMBL" id="PYAW01000006">
    <property type="protein sequence ID" value="PSL44166.1"/>
    <property type="molecule type" value="Genomic_DNA"/>
</dbReference>
<dbReference type="PIRSF" id="PIRSF001439">
    <property type="entry name" value="CryM"/>
    <property type="match status" value="1"/>
</dbReference>
<dbReference type="PANTHER" id="PTHR13812:SF19">
    <property type="entry name" value="KETIMINE REDUCTASE MU-CRYSTALLIN"/>
    <property type="match status" value="1"/>
</dbReference>
<dbReference type="Gene3D" id="3.30.1780.10">
    <property type="entry name" value="ornithine cyclodeaminase, domain 1"/>
    <property type="match status" value="1"/>
</dbReference>
<name>A0A2P8HD57_CHINA</name>
<dbReference type="InterPro" id="IPR003462">
    <property type="entry name" value="ODC_Mu_crystall"/>
</dbReference>
<gene>
    <name evidence="1" type="ORF">CLV51_10631</name>
</gene>
<sequence>MCLHGDHLVTRILINNPVSKQMQVKLSLELASLVRLALFYVSTMLVLNNHEIAGLLSLDEVIATVEAALIANEQNSCLVPKRMHIDWGENTFLSMPSFSDTYFGTKLVSVVPGNNKQQLAVTNGAMLLNDAHTGFPLAIMNAAKLTALRTGALGAIGIRYMTPPDINTVGLIGCGVQGIQQAIFACAVRPVTKIYCLQRSATSMTAFTAELREQFPSVAVIPCKDAATILQHTNVIIAASRSATPVLPNDTRLLENKHFISIGSYKPDMQELPDHVFRLSGKLAIDSVFAKTETGDIINPLRKGILQEKDVFTIGKLLTGEVKVDVTGTTAYKSAGMALFDLFMAKALYEAAKARNIGTHISF</sequence>
<reference evidence="1 2" key="1">
    <citation type="submission" date="2018-03" db="EMBL/GenBank/DDBJ databases">
        <title>Genomic Encyclopedia of Archaeal and Bacterial Type Strains, Phase II (KMG-II): from individual species to whole genera.</title>
        <authorList>
            <person name="Goeker M."/>
        </authorList>
    </citation>
    <scope>NUCLEOTIDE SEQUENCE [LARGE SCALE GENOMIC DNA]</scope>
    <source>
        <strain evidence="1 2">DSM 24859</strain>
    </source>
</reference>
<dbReference type="SUPFAM" id="SSF51735">
    <property type="entry name" value="NAD(P)-binding Rossmann-fold domains"/>
    <property type="match status" value="1"/>
</dbReference>
<dbReference type="PANTHER" id="PTHR13812">
    <property type="entry name" value="KETIMINE REDUCTASE MU-CRYSTALLIN"/>
    <property type="match status" value="1"/>
</dbReference>
<keyword evidence="2" id="KW-1185">Reference proteome</keyword>
<dbReference type="Gene3D" id="3.40.50.720">
    <property type="entry name" value="NAD(P)-binding Rossmann-like Domain"/>
    <property type="match status" value="1"/>
</dbReference>
<dbReference type="AlphaFoldDB" id="A0A2P8HD57"/>
<comment type="caution">
    <text evidence="1">The sequence shown here is derived from an EMBL/GenBank/DDBJ whole genome shotgun (WGS) entry which is preliminary data.</text>
</comment>
<dbReference type="Proteomes" id="UP000240971">
    <property type="component" value="Unassembled WGS sequence"/>
</dbReference>
<dbReference type="InterPro" id="IPR036291">
    <property type="entry name" value="NAD(P)-bd_dom_sf"/>
</dbReference>
<dbReference type="InterPro" id="IPR023401">
    <property type="entry name" value="ODC_N"/>
</dbReference>
<evidence type="ECO:0000313" key="1">
    <source>
        <dbReference type="EMBL" id="PSL44166.1"/>
    </source>
</evidence>
<evidence type="ECO:0000313" key="2">
    <source>
        <dbReference type="Proteomes" id="UP000240971"/>
    </source>
</evidence>
<organism evidence="1 2">
    <name type="scientific">Chitinophaga niastensis</name>
    <dbReference type="NCBI Taxonomy" id="536980"/>
    <lineage>
        <taxon>Bacteria</taxon>
        <taxon>Pseudomonadati</taxon>
        <taxon>Bacteroidota</taxon>
        <taxon>Chitinophagia</taxon>
        <taxon>Chitinophagales</taxon>
        <taxon>Chitinophagaceae</taxon>
        <taxon>Chitinophaga</taxon>
    </lineage>
</organism>